<accession>A0A381Z887</accession>
<keyword evidence="1" id="KW-0233">DNA recombination</keyword>
<evidence type="ECO:0000256" key="2">
    <source>
        <dbReference type="SAM" id="MobiDB-lite"/>
    </source>
</evidence>
<sequence>MGRWVRAVSLQTLRKTGASILESLGVSRAETQEALRHKRSTVTDCYVSVYMERRREHIELMAAAPNGDQPFPQHSPQSRLITANNG</sequence>
<organism evidence="3">
    <name type="scientific">marine metagenome</name>
    <dbReference type="NCBI Taxonomy" id="408172"/>
    <lineage>
        <taxon>unclassified sequences</taxon>
        <taxon>metagenomes</taxon>
        <taxon>ecological metagenomes</taxon>
    </lineage>
</organism>
<protein>
    <submittedName>
        <fullName evidence="3">Uncharacterized protein</fullName>
    </submittedName>
</protein>
<evidence type="ECO:0000313" key="3">
    <source>
        <dbReference type="EMBL" id="SVA84983.1"/>
    </source>
</evidence>
<dbReference type="SUPFAM" id="SSF56349">
    <property type="entry name" value="DNA breaking-rejoining enzymes"/>
    <property type="match status" value="1"/>
</dbReference>
<feature type="compositionally biased region" description="Polar residues" evidence="2">
    <location>
        <begin position="72"/>
        <end position="86"/>
    </location>
</feature>
<gene>
    <name evidence="3" type="ORF">METZ01_LOCUS137837</name>
</gene>
<dbReference type="GO" id="GO:0015074">
    <property type="term" value="P:DNA integration"/>
    <property type="evidence" value="ECO:0007669"/>
    <property type="project" value="InterPro"/>
</dbReference>
<dbReference type="Gene3D" id="1.10.443.10">
    <property type="entry name" value="Intergrase catalytic core"/>
    <property type="match status" value="1"/>
</dbReference>
<dbReference type="InterPro" id="IPR013762">
    <property type="entry name" value="Integrase-like_cat_sf"/>
</dbReference>
<dbReference type="GO" id="GO:0006310">
    <property type="term" value="P:DNA recombination"/>
    <property type="evidence" value="ECO:0007669"/>
    <property type="project" value="UniProtKB-KW"/>
</dbReference>
<evidence type="ECO:0000256" key="1">
    <source>
        <dbReference type="ARBA" id="ARBA00023172"/>
    </source>
</evidence>
<proteinExistence type="predicted"/>
<name>A0A381Z887_9ZZZZ</name>
<dbReference type="EMBL" id="UINC01020182">
    <property type="protein sequence ID" value="SVA84983.1"/>
    <property type="molecule type" value="Genomic_DNA"/>
</dbReference>
<dbReference type="InterPro" id="IPR011010">
    <property type="entry name" value="DNA_brk_join_enz"/>
</dbReference>
<dbReference type="GO" id="GO:0003677">
    <property type="term" value="F:DNA binding"/>
    <property type="evidence" value="ECO:0007669"/>
    <property type="project" value="InterPro"/>
</dbReference>
<feature type="region of interest" description="Disordered" evidence="2">
    <location>
        <begin position="64"/>
        <end position="86"/>
    </location>
</feature>
<dbReference type="AlphaFoldDB" id="A0A381Z887"/>
<reference evidence="3" key="1">
    <citation type="submission" date="2018-05" db="EMBL/GenBank/DDBJ databases">
        <authorList>
            <person name="Lanie J.A."/>
            <person name="Ng W.-L."/>
            <person name="Kazmierczak K.M."/>
            <person name="Andrzejewski T.M."/>
            <person name="Davidsen T.M."/>
            <person name="Wayne K.J."/>
            <person name="Tettelin H."/>
            <person name="Glass J.I."/>
            <person name="Rusch D."/>
            <person name="Podicherti R."/>
            <person name="Tsui H.-C.T."/>
            <person name="Winkler M.E."/>
        </authorList>
    </citation>
    <scope>NUCLEOTIDE SEQUENCE</scope>
</reference>